<organism evidence="1 2">
    <name type="scientific">Mucilaginibacter galii</name>
    <dbReference type="NCBI Taxonomy" id="2005073"/>
    <lineage>
        <taxon>Bacteria</taxon>
        <taxon>Pseudomonadati</taxon>
        <taxon>Bacteroidota</taxon>
        <taxon>Sphingobacteriia</taxon>
        <taxon>Sphingobacteriales</taxon>
        <taxon>Sphingobacteriaceae</taxon>
        <taxon>Mucilaginibacter</taxon>
    </lineage>
</organism>
<dbReference type="EMBL" id="BMDO01000002">
    <property type="protein sequence ID" value="GGI49915.1"/>
    <property type="molecule type" value="Genomic_DNA"/>
</dbReference>
<accession>A0A917J674</accession>
<keyword evidence="2" id="KW-1185">Reference proteome</keyword>
<protein>
    <submittedName>
        <fullName evidence="1">Uncharacterized protein</fullName>
    </submittedName>
</protein>
<comment type="caution">
    <text evidence="1">The sequence shown here is derived from an EMBL/GenBank/DDBJ whole genome shotgun (WGS) entry which is preliminary data.</text>
</comment>
<evidence type="ECO:0000313" key="1">
    <source>
        <dbReference type="EMBL" id="GGI49915.1"/>
    </source>
</evidence>
<gene>
    <name evidence="1" type="ORF">GCM10011425_11270</name>
</gene>
<sequence>MSSEEVLKQEGLFVENTTIAGISCAVGYTKEFRWSWLATQLNTFVFIGSANSAVDKVLIERFSHECYEYATKNNRGWPRGIQSGVGSVAILKATTTDRDAAEFCEKPSKKHWSAFEIPVIYDTANLRTVKYLKNPIWGTIYFPYFTELIGKITNKL</sequence>
<evidence type="ECO:0000313" key="2">
    <source>
        <dbReference type="Proteomes" id="UP000662074"/>
    </source>
</evidence>
<proteinExistence type="predicted"/>
<dbReference type="Proteomes" id="UP000662074">
    <property type="component" value="Unassembled WGS sequence"/>
</dbReference>
<reference evidence="1" key="1">
    <citation type="journal article" date="2014" name="Int. J. Syst. Evol. Microbiol.">
        <title>Complete genome sequence of Corynebacterium casei LMG S-19264T (=DSM 44701T), isolated from a smear-ripened cheese.</title>
        <authorList>
            <consortium name="US DOE Joint Genome Institute (JGI-PGF)"/>
            <person name="Walter F."/>
            <person name="Albersmeier A."/>
            <person name="Kalinowski J."/>
            <person name="Ruckert C."/>
        </authorList>
    </citation>
    <scope>NUCLEOTIDE SEQUENCE</scope>
    <source>
        <strain evidence="1">CCM 8711</strain>
    </source>
</reference>
<dbReference type="AlphaFoldDB" id="A0A917J674"/>
<reference evidence="1" key="2">
    <citation type="submission" date="2020-09" db="EMBL/GenBank/DDBJ databases">
        <authorList>
            <person name="Sun Q."/>
            <person name="Sedlacek I."/>
        </authorList>
    </citation>
    <scope>NUCLEOTIDE SEQUENCE</scope>
    <source>
        <strain evidence="1">CCM 8711</strain>
    </source>
</reference>
<dbReference type="RefSeq" id="WP_188414635.1">
    <property type="nucleotide sequence ID" value="NZ_BMDO01000002.1"/>
</dbReference>
<name>A0A917J674_9SPHI</name>